<feature type="region of interest" description="Disordered" evidence="1">
    <location>
        <begin position="1"/>
        <end position="44"/>
    </location>
</feature>
<reference evidence="2 3" key="1">
    <citation type="submission" date="2019-02" db="EMBL/GenBank/DDBJ databases">
        <title>Genome sequencing of the rare red list fungi Bondarzewia mesenterica.</title>
        <authorList>
            <person name="Buettner E."/>
            <person name="Kellner H."/>
        </authorList>
    </citation>
    <scope>NUCLEOTIDE SEQUENCE [LARGE SCALE GENOMIC DNA]</scope>
    <source>
        <strain evidence="2 3">DSM 108281</strain>
    </source>
</reference>
<evidence type="ECO:0000313" key="3">
    <source>
        <dbReference type="Proteomes" id="UP000310158"/>
    </source>
</evidence>
<protein>
    <submittedName>
        <fullName evidence="2">Uncharacterized protein</fullName>
    </submittedName>
</protein>
<organism evidence="2 3">
    <name type="scientific">Bondarzewia mesenterica</name>
    <dbReference type="NCBI Taxonomy" id="1095465"/>
    <lineage>
        <taxon>Eukaryota</taxon>
        <taxon>Fungi</taxon>
        <taxon>Dikarya</taxon>
        <taxon>Basidiomycota</taxon>
        <taxon>Agaricomycotina</taxon>
        <taxon>Agaricomycetes</taxon>
        <taxon>Russulales</taxon>
        <taxon>Bondarzewiaceae</taxon>
        <taxon>Bondarzewia</taxon>
    </lineage>
</organism>
<feature type="compositionally biased region" description="Low complexity" evidence="1">
    <location>
        <begin position="229"/>
        <end position="238"/>
    </location>
</feature>
<feature type="region of interest" description="Disordered" evidence="1">
    <location>
        <begin position="228"/>
        <end position="281"/>
    </location>
</feature>
<dbReference type="Proteomes" id="UP000310158">
    <property type="component" value="Unassembled WGS sequence"/>
</dbReference>
<proteinExistence type="predicted"/>
<feature type="compositionally biased region" description="Basic and acidic residues" evidence="1">
    <location>
        <begin position="1"/>
        <end position="12"/>
    </location>
</feature>
<evidence type="ECO:0000256" key="1">
    <source>
        <dbReference type="SAM" id="MobiDB-lite"/>
    </source>
</evidence>
<gene>
    <name evidence="2" type="ORF">EW146_g7444</name>
</gene>
<sequence>MRDQGKDSDWTRRAAGPRSSASCVRRHLAHARTPSPPRTQASEHSLMLTFPTLRTGSHTESSHDSRIACRMHRGPIPPPSDLPASKLRLYCIHQLQRSRRSRARTVHTACGRCRVFNRAGLAVAAKSSKNASTDTFPSILARVEDGIETREARFVGPPHTHAECLPAHSLFMVRMDKWGALFVFLRAQSTERKGKSIWTRMYTVSNPSAPSIIQRKSQVHILRLRRVPSPRSSLARPSDALTPNVSTGQRRRAIATQNATRPRPPPPFHTRAPGRDPLDRTGTLSRIACQFPVPDAGRGPSFLSFLFPMKKVPAGSCGCRSGIIKDLEPEFKVRVYLVPSLRGRAVVSEDGGGSVFFGPLFPVVTRQ</sequence>
<keyword evidence="3" id="KW-1185">Reference proteome</keyword>
<name>A0A4V3XE95_9AGAM</name>
<comment type="caution">
    <text evidence="2">The sequence shown here is derived from an EMBL/GenBank/DDBJ whole genome shotgun (WGS) entry which is preliminary data.</text>
</comment>
<dbReference type="EMBL" id="SGPL01000429">
    <property type="protein sequence ID" value="THH12713.1"/>
    <property type="molecule type" value="Genomic_DNA"/>
</dbReference>
<accession>A0A4V3XE95</accession>
<evidence type="ECO:0000313" key="2">
    <source>
        <dbReference type="EMBL" id="THH12713.1"/>
    </source>
</evidence>
<dbReference type="AlphaFoldDB" id="A0A4V3XE95"/>